<accession>A0A378I296</accession>
<keyword evidence="2" id="KW-1185">Reference proteome</keyword>
<organism evidence="1 2">
    <name type="scientific">Legionella beliardensis</name>
    <dbReference type="NCBI Taxonomy" id="91822"/>
    <lineage>
        <taxon>Bacteria</taxon>
        <taxon>Pseudomonadati</taxon>
        <taxon>Pseudomonadota</taxon>
        <taxon>Gammaproteobacteria</taxon>
        <taxon>Legionellales</taxon>
        <taxon>Legionellaceae</taxon>
        <taxon>Legionella</taxon>
    </lineage>
</organism>
<evidence type="ECO:0000313" key="2">
    <source>
        <dbReference type="Proteomes" id="UP000254968"/>
    </source>
</evidence>
<dbReference type="EMBL" id="UGNV01000001">
    <property type="protein sequence ID" value="STX28821.1"/>
    <property type="molecule type" value="Genomic_DNA"/>
</dbReference>
<reference evidence="1 2" key="1">
    <citation type="submission" date="2018-06" db="EMBL/GenBank/DDBJ databases">
        <authorList>
            <consortium name="Pathogen Informatics"/>
            <person name="Doyle S."/>
        </authorList>
    </citation>
    <scope>NUCLEOTIDE SEQUENCE [LARGE SCALE GENOMIC DNA]</scope>
    <source>
        <strain evidence="1 2">NCTC13315</strain>
    </source>
</reference>
<sequence>MAITKLHVKLLKQIQENKRIFKKFPIGYRSIKIHLKALRQDEFARRFVPKDWTGQGRLP</sequence>
<proteinExistence type="predicted"/>
<dbReference type="Proteomes" id="UP000254968">
    <property type="component" value="Unassembled WGS sequence"/>
</dbReference>
<dbReference type="AlphaFoldDB" id="A0A378I296"/>
<name>A0A378I296_9GAMM</name>
<gene>
    <name evidence="1" type="ORF">NCTC13315_01355</name>
</gene>
<evidence type="ECO:0000313" key="1">
    <source>
        <dbReference type="EMBL" id="STX28821.1"/>
    </source>
</evidence>
<protein>
    <submittedName>
        <fullName evidence="1">Uncharacterized protein</fullName>
    </submittedName>
</protein>